<dbReference type="PROSITE" id="PS50931">
    <property type="entry name" value="HTH_LYSR"/>
    <property type="match status" value="1"/>
</dbReference>
<dbReference type="GO" id="GO:0006351">
    <property type="term" value="P:DNA-templated transcription"/>
    <property type="evidence" value="ECO:0007669"/>
    <property type="project" value="TreeGrafter"/>
</dbReference>
<dbReference type="Gene3D" id="3.40.190.290">
    <property type="match status" value="1"/>
</dbReference>
<dbReference type="InterPro" id="IPR005119">
    <property type="entry name" value="LysR_subst-bd"/>
</dbReference>
<evidence type="ECO:0000256" key="4">
    <source>
        <dbReference type="ARBA" id="ARBA00023163"/>
    </source>
</evidence>
<dbReference type="FunFam" id="1.10.10.10:FF:000001">
    <property type="entry name" value="LysR family transcriptional regulator"/>
    <property type="match status" value="1"/>
</dbReference>
<accession>A0A370N5M1</accession>
<keyword evidence="7" id="KW-1185">Reference proteome</keyword>
<dbReference type="Pfam" id="PF03466">
    <property type="entry name" value="LysR_substrate"/>
    <property type="match status" value="1"/>
</dbReference>
<dbReference type="Proteomes" id="UP000254875">
    <property type="component" value="Unassembled WGS sequence"/>
</dbReference>
<dbReference type="InterPro" id="IPR000847">
    <property type="entry name" value="LysR_HTH_N"/>
</dbReference>
<comment type="caution">
    <text evidence="6">The sequence shown here is derived from an EMBL/GenBank/DDBJ whole genome shotgun (WGS) entry which is preliminary data.</text>
</comment>
<dbReference type="GO" id="GO:0003700">
    <property type="term" value="F:DNA-binding transcription factor activity"/>
    <property type="evidence" value="ECO:0007669"/>
    <property type="project" value="InterPro"/>
</dbReference>
<evidence type="ECO:0000313" key="6">
    <source>
        <dbReference type="EMBL" id="RDK00896.1"/>
    </source>
</evidence>
<evidence type="ECO:0000259" key="5">
    <source>
        <dbReference type="PROSITE" id="PS50931"/>
    </source>
</evidence>
<dbReference type="OrthoDB" id="9080054at2"/>
<sequence>MNQLAAIRIFAKVAECMNFAEAAKQLGISSSVVTRSVATLEQHLSVRLINRTTRRVSLTPAGQLYWEHCGELLRQLSAMDECVATTAHQSGGMLRIASSSSYATTDLPEVLAAYRLQEPRMQFDLTVFENMAEVTVTNFDLCFSAERRLRDSSLVCRQLAHTRDVIVASPAYLSHRRAPRTPAELSSHDVLVASDSPSRYWEFRDQHGAHRVVVRPILNMQSPLLVKRAVQAGLGIARLPRSLIQSELADGTLRPLLTQVELCGDERTVWVLYSGQPHMALALRSFIDFVVERYRQAAAENKREIVATVGLAQHHFGNTELL</sequence>
<dbReference type="InterPro" id="IPR036388">
    <property type="entry name" value="WH-like_DNA-bd_sf"/>
</dbReference>
<dbReference type="SUPFAM" id="SSF53850">
    <property type="entry name" value="Periplasmic binding protein-like II"/>
    <property type="match status" value="1"/>
</dbReference>
<proteinExistence type="inferred from homology"/>
<dbReference type="EMBL" id="QHKS01000013">
    <property type="protein sequence ID" value="RDK00896.1"/>
    <property type="molecule type" value="Genomic_DNA"/>
</dbReference>
<dbReference type="Pfam" id="PF00126">
    <property type="entry name" value="HTH_1"/>
    <property type="match status" value="1"/>
</dbReference>
<dbReference type="PANTHER" id="PTHR30537:SF5">
    <property type="entry name" value="HTH-TYPE TRANSCRIPTIONAL ACTIVATOR TTDR-RELATED"/>
    <property type="match status" value="1"/>
</dbReference>
<dbReference type="InterPro" id="IPR036390">
    <property type="entry name" value="WH_DNA-bd_sf"/>
</dbReference>
<feature type="domain" description="HTH lysR-type" evidence="5">
    <location>
        <begin position="1"/>
        <end position="59"/>
    </location>
</feature>
<dbReference type="SUPFAM" id="SSF46785">
    <property type="entry name" value="Winged helix' DNA-binding domain"/>
    <property type="match status" value="1"/>
</dbReference>
<evidence type="ECO:0000256" key="1">
    <source>
        <dbReference type="ARBA" id="ARBA00009437"/>
    </source>
</evidence>
<protein>
    <submittedName>
        <fullName evidence="6">LysR family transcriptional regulator</fullName>
    </submittedName>
</protein>
<evidence type="ECO:0000256" key="2">
    <source>
        <dbReference type="ARBA" id="ARBA00023015"/>
    </source>
</evidence>
<keyword evidence="4" id="KW-0804">Transcription</keyword>
<keyword evidence="2" id="KW-0805">Transcription regulation</keyword>
<evidence type="ECO:0000313" key="7">
    <source>
        <dbReference type="Proteomes" id="UP000254875"/>
    </source>
</evidence>
<dbReference type="GO" id="GO:0043565">
    <property type="term" value="F:sequence-specific DNA binding"/>
    <property type="evidence" value="ECO:0007669"/>
    <property type="project" value="TreeGrafter"/>
</dbReference>
<dbReference type="AlphaFoldDB" id="A0A370N5M1"/>
<dbReference type="RefSeq" id="WP_115103568.1">
    <property type="nucleotide sequence ID" value="NZ_QHKS01000013.1"/>
</dbReference>
<organism evidence="6 7">
    <name type="scientific">Paraburkholderia lacunae</name>
    <dbReference type="NCBI Taxonomy" id="2211104"/>
    <lineage>
        <taxon>Bacteria</taxon>
        <taxon>Pseudomonadati</taxon>
        <taxon>Pseudomonadota</taxon>
        <taxon>Betaproteobacteria</taxon>
        <taxon>Burkholderiales</taxon>
        <taxon>Burkholderiaceae</taxon>
        <taxon>Paraburkholderia</taxon>
    </lineage>
</organism>
<evidence type="ECO:0000256" key="3">
    <source>
        <dbReference type="ARBA" id="ARBA00023125"/>
    </source>
</evidence>
<comment type="similarity">
    <text evidence="1">Belongs to the LysR transcriptional regulatory family.</text>
</comment>
<dbReference type="CDD" id="cd08422">
    <property type="entry name" value="PBP2_CrgA_like"/>
    <property type="match status" value="1"/>
</dbReference>
<reference evidence="7" key="1">
    <citation type="submission" date="2018-05" db="EMBL/GenBank/DDBJ databases">
        <authorList>
            <person name="Feng T."/>
        </authorList>
    </citation>
    <scope>NUCLEOTIDE SEQUENCE [LARGE SCALE GENOMIC DNA]</scope>
    <source>
        <strain evidence="7">S27</strain>
    </source>
</reference>
<gene>
    <name evidence="6" type="ORF">DLM46_21420</name>
</gene>
<name>A0A370N5M1_9BURK</name>
<keyword evidence="3" id="KW-0238">DNA-binding</keyword>
<dbReference type="Gene3D" id="1.10.10.10">
    <property type="entry name" value="Winged helix-like DNA-binding domain superfamily/Winged helix DNA-binding domain"/>
    <property type="match status" value="1"/>
</dbReference>
<dbReference type="PANTHER" id="PTHR30537">
    <property type="entry name" value="HTH-TYPE TRANSCRIPTIONAL REGULATOR"/>
    <property type="match status" value="1"/>
</dbReference>
<dbReference type="InterPro" id="IPR058163">
    <property type="entry name" value="LysR-type_TF_proteobact-type"/>
</dbReference>